<proteinExistence type="predicted"/>
<dbReference type="AlphaFoldDB" id="A0A1N7MP48"/>
<feature type="transmembrane region" description="Helical" evidence="1">
    <location>
        <begin position="50"/>
        <end position="68"/>
    </location>
</feature>
<dbReference type="Proteomes" id="UP000185781">
    <property type="component" value="Unassembled WGS sequence"/>
</dbReference>
<feature type="transmembrane region" description="Helical" evidence="1">
    <location>
        <begin position="107"/>
        <end position="125"/>
    </location>
</feature>
<dbReference type="GO" id="GO:0003677">
    <property type="term" value="F:DNA binding"/>
    <property type="evidence" value="ECO:0007669"/>
    <property type="project" value="InterPro"/>
</dbReference>
<dbReference type="InterPro" id="IPR016032">
    <property type="entry name" value="Sig_transdc_resp-reg_C-effctor"/>
</dbReference>
<reference evidence="2 3" key="1">
    <citation type="submission" date="2017-01" db="EMBL/GenBank/DDBJ databases">
        <authorList>
            <person name="Mah S.A."/>
            <person name="Swanson W.J."/>
            <person name="Moy G.W."/>
            <person name="Vacquier V.D."/>
        </authorList>
    </citation>
    <scope>NUCLEOTIDE SEQUENCE [LARGE SCALE GENOMIC DNA]</scope>
    <source>
        <strain evidence="2 3">DSM 18014</strain>
    </source>
</reference>
<dbReference type="STRING" id="373672.SAMN05421785_103363"/>
<dbReference type="EMBL" id="FTOV01000003">
    <property type="protein sequence ID" value="SIS87649.1"/>
    <property type="molecule type" value="Genomic_DNA"/>
</dbReference>
<accession>A0A1N7MP48</accession>
<keyword evidence="1" id="KW-1133">Transmembrane helix</keyword>
<keyword evidence="1" id="KW-0472">Membrane</keyword>
<name>A0A1N7MP48_9FLAO</name>
<dbReference type="OrthoDB" id="1454352at2"/>
<feature type="transmembrane region" description="Helical" evidence="1">
    <location>
        <begin position="132"/>
        <end position="154"/>
    </location>
</feature>
<dbReference type="SUPFAM" id="SSF46894">
    <property type="entry name" value="C-terminal effector domain of the bipartite response regulators"/>
    <property type="match status" value="1"/>
</dbReference>
<feature type="transmembrane region" description="Helical" evidence="1">
    <location>
        <begin position="28"/>
        <end position="44"/>
    </location>
</feature>
<evidence type="ECO:0000313" key="2">
    <source>
        <dbReference type="EMBL" id="SIS87649.1"/>
    </source>
</evidence>
<sequence length="326" mass="39008">MIYKLFFDKKERGNNNFENDYNHLLNRYLLFLFFIFLFYSIFIITFYRDIIASVFLTLITLFWILMISIEDKVKKFHKNLKISVVSILVMLTLIVSFFNIYTSKMVGMEYFYFSILFAIPFFFNYSKDKIEIYFLAVFISFNFIICLYYDFSFLPRSKFLENKDYITIKLINILFSIVSFLIDMVFISQKDELINGLMKNTKIKDSTIEDLIKTNTQLMKNQMLVNHLTDENIEEIFRLAEKNSVLFFERFQIFFPGFIPAILEINPNLIHSELYFCALMKLDFDTKKIAQCTNNSIRAVESKKYRIRKKLNIPSDININSFLLKI</sequence>
<evidence type="ECO:0000313" key="3">
    <source>
        <dbReference type="Proteomes" id="UP000185781"/>
    </source>
</evidence>
<evidence type="ECO:0008006" key="4">
    <source>
        <dbReference type="Google" id="ProtNLM"/>
    </source>
</evidence>
<dbReference type="RefSeq" id="WP_076391579.1">
    <property type="nucleotide sequence ID" value="NZ_FTOV01000003.1"/>
</dbReference>
<dbReference type="GO" id="GO:0006355">
    <property type="term" value="P:regulation of DNA-templated transcription"/>
    <property type="evidence" value="ECO:0007669"/>
    <property type="project" value="InterPro"/>
</dbReference>
<protein>
    <recommendedName>
        <fullName evidence="4">Two component regulator three Y domain-containing protein</fullName>
    </recommendedName>
</protein>
<feature type="transmembrane region" description="Helical" evidence="1">
    <location>
        <begin position="80"/>
        <end position="101"/>
    </location>
</feature>
<gene>
    <name evidence="2" type="ORF">SAMN05421785_103363</name>
</gene>
<keyword evidence="1" id="KW-0812">Transmembrane</keyword>
<organism evidence="2 3">
    <name type="scientific">Chryseobacterium gambrini</name>
    <dbReference type="NCBI Taxonomy" id="373672"/>
    <lineage>
        <taxon>Bacteria</taxon>
        <taxon>Pseudomonadati</taxon>
        <taxon>Bacteroidota</taxon>
        <taxon>Flavobacteriia</taxon>
        <taxon>Flavobacteriales</taxon>
        <taxon>Weeksellaceae</taxon>
        <taxon>Chryseobacterium group</taxon>
        <taxon>Chryseobacterium</taxon>
    </lineage>
</organism>
<evidence type="ECO:0000256" key="1">
    <source>
        <dbReference type="SAM" id="Phobius"/>
    </source>
</evidence>
<feature type="transmembrane region" description="Helical" evidence="1">
    <location>
        <begin position="166"/>
        <end position="187"/>
    </location>
</feature>